<evidence type="ECO:0000313" key="5">
    <source>
        <dbReference type="Proteomes" id="UP000887159"/>
    </source>
</evidence>
<dbReference type="InterPro" id="IPR006579">
    <property type="entry name" value="Pre_C2HC_dom"/>
</dbReference>
<feature type="domain" description="CCHC-type" evidence="2">
    <location>
        <begin position="238"/>
        <end position="254"/>
    </location>
</feature>
<feature type="domain" description="CCHC-type" evidence="2">
    <location>
        <begin position="280"/>
        <end position="298"/>
    </location>
</feature>
<feature type="compositionally biased region" description="Basic and acidic residues" evidence="1">
    <location>
        <begin position="298"/>
        <end position="311"/>
    </location>
</feature>
<dbReference type="Proteomes" id="UP000887159">
    <property type="component" value="Unassembled WGS sequence"/>
</dbReference>
<reference evidence="4" key="1">
    <citation type="submission" date="2020-08" db="EMBL/GenBank/DDBJ databases">
        <title>Multicomponent nature underlies the extraordinary mechanical properties of spider dragline silk.</title>
        <authorList>
            <person name="Kono N."/>
            <person name="Nakamura H."/>
            <person name="Mori M."/>
            <person name="Yoshida Y."/>
            <person name="Ohtoshi R."/>
            <person name="Malay A.D."/>
            <person name="Moran D.A.P."/>
            <person name="Tomita M."/>
            <person name="Numata K."/>
            <person name="Arakawa K."/>
        </authorList>
    </citation>
    <scope>NUCLEOTIDE SEQUENCE</scope>
</reference>
<dbReference type="InterPro" id="IPR001878">
    <property type="entry name" value="Znf_CCHC"/>
</dbReference>
<dbReference type="Pfam" id="PF07530">
    <property type="entry name" value="PRE_C2HC"/>
    <property type="match status" value="1"/>
</dbReference>
<name>A0A8X6SZK0_TRICX</name>
<protein>
    <submittedName>
        <fullName evidence="4">Nucleic-acid-binding protein from transposon X-element</fullName>
    </submittedName>
</protein>
<keyword evidence="5" id="KW-1185">Reference proteome</keyword>
<feature type="region of interest" description="Disordered" evidence="1">
    <location>
        <begin position="295"/>
        <end position="363"/>
    </location>
</feature>
<sequence length="415" mass="47017">MTPQSQVRKSTRAQRTAIPTKLQKMIGVSSPPKKTAKKLKFSAPIAGTSQPVKVQNKFSSLSVKEAESNPTTSDQTVAPISARPRIPPIMFKYKKANYRSIIKNLNEDFPDCEAKLAGKYLKIFCKTSDEHRVVTDHLKEIKEQFYVIDPPDSRPLKVVIKGLPISTEINEIQDDLTSQGFSVEKVAQLTRSKTKAPLPIFMVDLEKKPNSPDIFKLKKCCYLAVQVDAFNRRPGISQCYNCNLFNHSSKNCFMHTRCLKCGESHRTNECPIKDKIQNPVCINCNKTGHMANWSQCEEFPKRKPRKGETTRNRNTSTESNKTSKKVTPTLSFAAALSGTAKQKSTPGTPAATEETPSINENNNDKDFGFKDAIRELRRFFLDYPFLLEMGRQFSYAKDEERLDIFYQNLVKSRKA</sequence>
<feature type="compositionally biased region" description="Low complexity" evidence="1">
    <location>
        <begin position="345"/>
        <end position="356"/>
    </location>
</feature>
<evidence type="ECO:0000256" key="1">
    <source>
        <dbReference type="SAM" id="MobiDB-lite"/>
    </source>
</evidence>
<feature type="region of interest" description="Disordered" evidence="1">
    <location>
        <begin position="1"/>
        <end position="35"/>
    </location>
</feature>
<dbReference type="EMBL" id="BMAU01021355">
    <property type="protein sequence ID" value="GFY20280.1"/>
    <property type="molecule type" value="Genomic_DNA"/>
</dbReference>
<dbReference type="SMART" id="SM00343">
    <property type="entry name" value="ZnF_C2HC"/>
    <property type="match status" value="3"/>
</dbReference>
<evidence type="ECO:0000259" key="3">
    <source>
        <dbReference type="SMART" id="SM00596"/>
    </source>
</evidence>
<evidence type="ECO:0000313" key="4">
    <source>
        <dbReference type="EMBL" id="GFY20280.1"/>
    </source>
</evidence>
<dbReference type="InterPro" id="IPR036875">
    <property type="entry name" value="Znf_CCHC_sf"/>
</dbReference>
<dbReference type="SMART" id="SM00596">
    <property type="entry name" value="PRE_C2HC"/>
    <property type="match status" value="1"/>
</dbReference>
<dbReference type="AlphaFoldDB" id="A0A8X6SZK0"/>
<organism evidence="4 5">
    <name type="scientific">Trichonephila clavipes</name>
    <name type="common">Golden silk orbweaver</name>
    <name type="synonym">Nephila clavipes</name>
    <dbReference type="NCBI Taxonomy" id="2585209"/>
    <lineage>
        <taxon>Eukaryota</taxon>
        <taxon>Metazoa</taxon>
        <taxon>Ecdysozoa</taxon>
        <taxon>Arthropoda</taxon>
        <taxon>Chelicerata</taxon>
        <taxon>Arachnida</taxon>
        <taxon>Araneae</taxon>
        <taxon>Araneomorphae</taxon>
        <taxon>Entelegynae</taxon>
        <taxon>Araneoidea</taxon>
        <taxon>Nephilidae</taxon>
        <taxon>Trichonephila</taxon>
    </lineage>
</organism>
<feature type="domain" description="Pre-C2HC" evidence="3">
    <location>
        <begin position="169"/>
        <end position="237"/>
    </location>
</feature>
<dbReference type="SUPFAM" id="SSF57756">
    <property type="entry name" value="Retrovirus zinc finger-like domains"/>
    <property type="match status" value="1"/>
</dbReference>
<gene>
    <name evidence="4" type="primary">ORF1</name>
    <name evidence="4" type="ORF">TNCV_209121</name>
</gene>
<feature type="domain" description="CCHC-type" evidence="2">
    <location>
        <begin position="257"/>
        <end position="272"/>
    </location>
</feature>
<evidence type="ECO:0000259" key="2">
    <source>
        <dbReference type="SMART" id="SM00343"/>
    </source>
</evidence>
<dbReference type="GO" id="GO:0003676">
    <property type="term" value="F:nucleic acid binding"/>
    <property type="evidence" value="ECO:0007669"/>
    <property type="project" value="InterPro"/>
</dbReference>
<dbReference type="GO" id="GO:0008270">
    <property type="term" value="F:zinc ion binding"/>
    <property type="evidence" value="ECO:0007669"/>
    <property type="project" value="InterPro"/>
</dbReference>
<proteinExistence type="predicted"/>
<comment type="caution">
    <text evidence="4">The sequence shown here is derived from an EMBL/GenBank/DDBJ whole genome shotgun (WGS) entry which is preliminary data.</text>
</comment>
<accession>A0A8X6SZK0</accession>